<dbReference type="Gene3D" id="3.40.1190.20">
    <property type="match status" value="1"/>
</dbReference>
<dbReference type="InterPro" id="IPR029056">
    <property type="entry name" value="Ribokinase-like"/>
</dbReference>
<evidence type="ECO:0000256" key="2">
    <source>
        <dbReference type="ARBA" id="ARBA00022679"/>
    </source>
</evidence>
<dbReference type="PROSITE" id="PS00583">
    <property type="entry name" value="PFKB_KINASES_1"/>
    <property type="match status" value="1"/>
</dbReference>
<dbReference type="NCBIfam" id="TIGR03828">
    <property type="entry name" value="pfkB"/>
    <property type="match status" value="1"/>
</dbReference>
<dbReference type="InterPro" id="IPR002173">
    <property type="entry name" value="Carboh/pur_kinase_PfkB_CS"/>
</dbReference>
<dbReference type="PANTHER" id="PTHR46566:SF2">
    <property type="entry name" value="ATP-DEPENDENT 6-PHOSPHOFRUCTOKINASE ISOZYME 2"/>
    <property type="match status" value="1"/>
</dbReference>
<dbReference type="InterPro" id="IPR022463">
    <property type="entry name" value="1-PFruKinase"/>
</dbReference>
<dbReference type="InterPro" id="IPR011611">
    <property type="entry name" value="PfkB_dom"/>
</dbReference>
<keyword evidence="5 8" id="KW-0067">ATP-binding</keyword>
<accession>A0ABQ1HZB2</accession>
<sequence>MIYTLTLNPAADLELSVDQLEFNSVSRAIDSRMDCGGKGFNVSRMLKNLGQDSIAMGFVGGATGLRLSNELEAAGIDCQFTSIVGETRTNVTIVEGANARHIKVNQAGPVISESELTRLVESIQQRLQPGDWWVLGGSLPQGVPTSFYAQLVSLIEDAGAHAVLDTSGEALREGIFAGPSLIKPNLEEAQALLELDEEELNSTQAWTQALLAMGAQNLVVSLGKAGALMASEAQLHEFASPSIVEANPIGAGDSMVAGLVWRLSKGESLEQALPYGLACGAATASRPGTELGELAQVEQLLEQCRQIN</sequence>
<evidence type="ECO:0000256" key="4">
    <source>
        <dbReference type="ARBA" id="ARBA00022777"/>
    </source>
</evidence>
<keyword evidence="11" id="KW-1185">Reference proteome</keyword>
<dbReference type="GO" id="GO:0016301">
    <property type="term" value="F:kinase activity"/>
    <property type="evidence" value="ECO:0007669"/>
    <property type="project" value="UniProtKB-KW"/>
</dbReference>
<feature type="domain" description="Carbohydrate kinase PfkB" evidence="9">
    <location>
        <begin position="12"/>
        <end position="290"/>
    </location>
</feature>
<dbReference type="PROSITE" id="PS00584">
    <property type="entry name" value="PFKB_KINASES_2"/>
    <property type="match status" value="1"/>
</dbReference>
<proteinExistence type="inferred from homology"/>
<name>A0ABQ1HZB2_9ALTE</name>
<dbReference type="Proteomes" id="UP000651977">
    <property type="component" value="Unassembled WGS sequence"/>
</dbReference>
<dbReference type="EMBL" id="BMDY01000002">
    <property type="protein sequence ID" value="GGA95577.1"/>
    <property type="molecule type" value="Genomic_DNA"/>
</dbReference>
<evidence type="ECO:0000313" key="10">
    <source>
        <dbReference type="EMBL" id="GGA95577.1"/>
    </source>
</evidence>
<evidence type="ECO:0000256" key="7">
    <source>
        <dbReference type="PIRNR" id="PIRNR000535"/>
    </source>
</evidence>
<dbReference type="PANTHER" id="PTHR46566">
    <property type="entry name" value="1-PHOSPHOFRUCTOKINASE-RELATED"/>
    <property type="match status" value="1"/>
</dbReference>
<evidence type="ECO:0000256" key="6">
    <source>
        <dbReference type="ARBA" id="ARBA00047745"/>
    </source>
</evidence>
<evidence type="ECO:0000313" key="11">
    <source>
        <dbReference type="Proteomes" id="UP000651977"/>
    </source>
</evidence>
<evidence type="ECO:0000256" key="3">
    <source>
        <dbReference type="ARBA" id="ARBA00022741"/>
    </source>
</evidence>
<dbReference type="SUPFAM" id="SSF53613">
    <property type="entry name" value="Ribokinase-like"/>
    <property type="match status" value="1"/>
</dbReference>
<organism evidence="10 11">
    <name type="scientific">Agarivorans gilvus</name>
    <dbReference type="NCBI Taxonomy" id="680279"/>
    <lineage>
        <taxon>Bacteria</taxon>
        <taxon>Pseudomonadati</taxon>
        <taxon>Pseudomonadota</taxon>
        <taxon>Gammaproteobacteria</taxon>
        <taxon>Alteromonadales</taxon>
        <taxon>Alteromonadaceae</taxon>
        <taxon>Agarivorans</taxon>
    </lineage>
</organism>
<keyword evidence="3 8" id="KW-0547">Nucleotide-binding</keyword>
<evidence type="ECO:0000256" key="5">
    <source>
        <dbReference type="ARBA" id="ARBA00022840"/>
    </source>
</evidence>
<dbReference type="NCBIfam" id="TIGR03168">
    <property type="entry name" value="1-PFK"/>
    <property type="match status" value="1"/>
</dbReference>
<evidence type="ECO:0000259" key="9">
    <source>
        <dbReference type="Pfam" id="PF00294"/>
    </source>
</evidence>
<evidence type="ECO:0000256" key="1">
    <source>
        <dbReference type="ARBA" id="ARBA00010688"/>
    </source>
</evidence>
<keyword evidence="2 7" id="KW-0808">Transferase</keyword>
<comment type="similarity">
    <text evidence="1 7 8">Belongs to the carbohydrate kinase PfkB family.</text>
</comment>
<dbReference type="RefSeq" id="WP_055731565.1">
    <property type="nucleotide sequence ID" value="NZ_BMDY01000002.1"/>
</dbReference>
<dbReference type="Pfam" id="PF00294">
    <property type="entry name" value="PfkB"/>
    <property type="match status" value="1"/>
</dbReference>
<comment type="function">
    <text evidence="8">Catalyzes the ATP-dependent phosphorylation of fructose-l-phosphate to fructose-l,6-bisphosphate.</text>
</comment>
<protein>
    <recommendedName>
        <fullName evidence="7">Phosphofructokinase</fullName>
    </recommendedName>
</protein>
<dbReference type="CDD" id="cd01164">
    <property type="entry name" value="FruK_PfkB_like"/>
    <property type="match status" value="1"/>
</dbReference>
<evidence type="ECO:0000256" key="8">
    <source>
        <dbReference type="RuleBase" id="RU369061"/>
    </source>
</evidence>
<comment type="catalytic activity">
    <reaction evidence="6 8">
        <text>beta-D-fructose 1-phosphate + ATP = beta-D-fructose 1,6-bisphosphate + ADP + H(+)</text>
        <dbReference type="Rhea" id="RHEA:14213"/>
        <dbReference type="ChEBI" id="CHEBI:15378"/>
        <dbReference type="ChEBI" id="CHEBI:30616"/>
        <dbReference type="ChEBI" id="CHEBI:32966"/>
        <dbReference type="ChEBI" id="CHEBI:138881"/>
        <dbReference type="ChEBI" id="CHEBI:456216"/>
        <dbReference type="EC" id="2.7.1.56"/>
    </reaction>
</comment>
<dbReference type="InterPro" id="IPR017583">
    <property type="entry name" value="Tagatose/fructose_Pkinase"/>
</dbReference>
<comment type="caution">
    <text evidence="10">The sequence shown here is derived from an EMBL/GenBank/DDBJ whole genome shotgun (WGS) entry which is preliminary data.</text>
</comment>
<reference evidence="11" key="1">
    <citation type="journal article" date="2019" name="Int. J. Syst. Evol. Microbiol.">
        <title>The Global Catalogue of Microorganisms (GCM) 10K type strain sequencing project: providing services to taxonomists for standard genome sequencing and annotation.</title>
        <authorList>
            <consortium name="The Broad Institute Genomics Platform"/>
            <consortium name="The Broad Institute Genome Sequencing Center for Infectious Disease"/>
            <person name="Wu L."/>
            <person name="Ma J."/>
        </authorList>
    </citation>
    <scope>NUCLEOTIDE SEQUENCE [LARGE SCALE GENOMIC DNA]</scope>
    <source>
        <strain evidence="11">CGMCC 1.10131</strain>
    </source>
</reference>
<dbReference type="PIRSF" id="PIRSF000535">
    <property type="entry name" value="1PFK/6PFK/LacC"/>
    <property type="match status" value="1"/>
</dbReference>
<keyword evidence="4 8" id="KW-0418">Kinase</keyword>
<gene>
    <name evidence="10" type="primary">fruB</name>
    <name evidence="10" type="ORF">GCM10007414_05500</name>
</gene>